<feature type="transmembrane region" description="Helical" evidence="1">
    <location>
        <begin position="6"/>
        <end position="21"/>
    </location>
</feature>
<dbReference type="AlphaFoldDB" id="A0AA44QBF1"/>
<comment type="caution">
    <text evidence="2">The sequence shown here is derived from an EMBL/GenBank/DDBJ whole genome shotgun (WGS) entry which is preliminary data.</text>
</comment>
<keyword evidence="1" id="KW-0472">Membrane</keyword>
<dbReference type="RefSeq" id="WP_098359528.1">
    <property type="nucleotide sequence ID" value="NZ_NTUG01000020.1"/>
</dbReference>
<organism evidence="2 3">
    <name type="scientific">Bacillus cereus</name>
    <dbReference type="NCBI Taxonomy" id="1396"/>
    <lineage>
        <taxon>Bacteria</taxon>
        <taxon>Bacillati</taxon>
        <taxon>Bacillota</taxon>
        <taxon>Bacilli</taxon>
        <taxon>Bacillales</taxon>
        <taxon>Bacillaceae</taxon>
        <taxon>Bacillus</taxon>
        <taxon>Bacillus cereus group</taxon>
    </lineage>
</organism>
<keyword evidence="1" id="KW-0812">Transmembrane</keyword>
<evidence type="ECO:0000313" key="3">
    <source>
        <dbReference type="Proteomes" id="UP000226357"/>
    </source>
</evidence>
<evidence type="ECO:0000256" key="1">
    <source>
        <dbReference type="SAM" id="Phobius"/>
    </source>
</evidence>
<sequence>MGNIFSILSIVLLVYVSWKYRKEMKATYKKLTVTQLLGVTLSYVVAIFIAFLFIYYGGNWAVSYITFEWLRTVAFIIIAITALSFCSKVLNTVVRKISNGVLGV</sequence>
<feature type="transmembrane region" description="Helical" evidence="1">
    <location>
        <begin position="69"/>
        <end position="90"/>
    </location>
</feature>
<proteinExistence type="predicted"/>
<accession>A0AA44QBF1</accession>
<protein>
    <submittedName>
        <fullName evidence="2">Uncharacterized protein</fullName>
    </submittedName>
</protein>
<dbReference type="EMBL" id="NVBO01000063">
    <property type="protein sequence ID" value="PFS02883.1"/>
    <property type="molecule type" value="Genomic_DNA"/>
</dbReference>
<feature type="transmembrane region" description="Helical" evidence="1">
    <location>
        <begin position="33"/>
        <end position="57"/>
    </location>
</feature>
<gene>
    <name evidence="2" type="ORF">COK38_08485</name>
</gene>
<evidence type="ECO:0000313" key="2">
    <source>
        <dbReference type="EMBL" id="PFS02883.1"/>
    </source>
</evidence>
<name>A0AA44QBF1_BACCE</name>
<keyword evidence="1" id="KW-1133">Transmembrane helix</keyword>
<reference evidence="2 3" key="1">
    <citation type="submission" date="2017-09" db="EMBL/GenBank/DDBJ databases">
        <title>Large-scale bioinformatics analysis of Bacillus genomes uncovers conserved roles of natural products in bacterial physiology.</title>
        <authorList>
            <consortium name="Agbiome Team Llc"/>
            <person name="Bleich R.M."/>
            <person name="Grubbs K.J."/>
            <person name="Santa Maria K.C."/>
            <person name="Allen S.E."/>
            <person name="Farag S."/>
            <person name="Shank E.A."/>
            <person name="Bowers A."/>
        </authorList>
    </citation>
    <scope>NUCLEOTIDE SEQUENCE [LARGE SCALE GENOMIC DNA]</scope>
    <source>
        <strain evidence="2 3">AFS067272</strain>
    </source>
</reference>
<dbReference type="Proteomes" id="UP000226357">
    <property type="component" value="Unassembled WGS sequence"/>
</dbReference>